<dbReference type="RefSeq" id="WP_207859657.1">
    <property type="nucleotide sequence ID" value="NZ_JAFREP010000014.1"/>
</dbReference>
<organism evidence="2 3">
    <name type="scientific">Acanthopleuribacter pedis</name>
    <dbReference type="NCBI Taxonomy" id="442870"/>
    <lineage>
        <taxon>Bacteria</taxon>
        <taxon>Pseudomonadati</taxon>
        <taxon>Acidobacteriota</taxon>
        <taxon>Holophagae</taxon>
        <taxon>Acanthopleuribacterales</taxon>
        <taxon>Acanthopleuribacteraceae</taxon>
        <taxon>Acanthopleuribacter</taxon>
    </lineage>
</organism>
<sequence length="255" mass="26482">MDLTAGKAVSVLKRVDRETRDLLNSQKTSGSDGTPSGKASGGQLISGAKDALDQSLLDTVDLSPGTGVSLSAGAADLLGEMSDKMQPLLSLIDGALGRQKGLNGVQLGGENASLDDLRAAFGADGVPDDVQAKAQELLDTYFSVEETSDRIFSFAFSFYDGSEDKAAFAERMGSYIDEGFRQAEKQLGGLAEISVDTYKAIQDRIDDFVGDDGESEGERQTTVATQGRDNAAGAGLYTRGGANVGAAGGSLNSLF</sequence>
<evidence type="ECO:0000256" key="1">
    <source>
        <dbReference type="SAM" id="MobiDB-lite"/>
    </source>
</evidence>
<evidence type="ECO:0000313" key="2">
    <source>
        <dbReference type="EMBL" id="MBO1319750.1"/>
    </source>
</evidence>
<reference evidence="2" key="1">
    <citation type="submission" date="2021-03" db="EMBL/GenBank/DDBJ databases">
        <authorList>
            <person name="Wang G."/>
        </authorList>
    </citation>
    <scope>NUCLEOTIDE SEQUENCE</scope>
    <source>
        <strain evidence="2">KCTC 12899</strain>
    </source>
</reference>
<accession>A0A8J7QKK2</accession>
<name>A0A8J7QKK2_9BACT</name>
<protein>
    <recommendedName>
        <fullName evidence="4">DUF5610 domain-containing protein</fullName>
    </recommendedName>
</protein>
<feature type="region of interest" description="Disordered" evidence="1">
    <location>
        <begin position="19"/>
        <end position="44"/>
    </location>
</feature>
<evidence type="ECO:0008006" key="4">
    <source>
        <dbReference type="Google" id="ProtNLM"/>
    </source>
</evidence>
<proteinExistence type="predicted"/>
<comment type="caution">
    <text evidence="2">The sequence shown here is derived from an EMBL/GenBank/DDBJ whole genome shotgun (WGS) entry which is preliminary data.</text>
</comment>
<dbReference type="Proteomes" id="UP000664417">
    <property type="component" value="Unassembled WGS sequence"/>
</dbReference>
<keyword evidence="3" id="KW-1185">Reference proteome</keyword>
<dbReference type="AlphaFoldDB" id="A0A8J7QKK2"/>
<feature type="compositionally biased region" description="Polar residues" evidence="1">
    <location>
        <begin position="22"/>
        <end position="34"/>
    </location>
</feature>
<evidence type="ECO:0000313" key="3">
    <source>
        <dbReference type="Proteomes" id="UP000664417"/>
    </source>
</evidence>
<gene>
    <name evidence="2" type="ORF">J3U88_14840</name>
</gene>
<dbReference type="EMBL" id="JAFREP010000014">
    <property type="protein sequence ID" value="MBO1319750.1"/>
    <property type="molecule type" value="Genomic_DNA"/>
</dbReference>